<evidence type="ECO:0000313" key="2">
    <source>
        <dbReference type="EMBL" id="KAG9245231.1"/>
    </source>
</evidence>
<feature type="transmembrane region" description="Helical" evidence="1">
    <location>
        <begin position="140"/>
        <end position="162"/>
    </location>
</feature>
<name>A0A9P7Z4P5_9HELO</name>
<keyword evidence="1" id="KW-1133">Transmembrane helix</keyword>
<protein>
    <submittedName>
        <fullName evidence="2">Uncharacterized protein</fullName>
    </submittedName>
</protein>
<feature type="transmembrane region" description="Helical" evidence="1">
    <location>
        <begin position="53"/>
        <end position="75"/>
    </location>
</feature>
<dbReference type="Proteomes" id="UP000887226">
    <property type="component" value="Unassembled WGS sequence"/>
</dbReference>
<keyword evidence="1" id="KW-0812">Transmembrane</keyword>
<dbReference type="EMBL" id="MU253858">
    <property type="protein sequence ID" value="KAG9245231.1"/>
    <property type="molecule type" value="Genomic_DNA"/>
</dbReference>
<feature type="transmembrane region" description="Helical" evidence="1">
    <location>
        <begin position="96"/>
        <end position="120"/>
    </location>
</feature>
<gene>
    <name evidence="2" type="ORF">BJ878DRAFT_30498</name>
</gene>
<keyword evidence="1" id="KW-0472">Membrane</keyword>
<organism evidence="2 3">
    <name type="scientific">Calycina marina</name>
    <dbReference type="NCBI Taxonomy" id="1763456"/>
    <lineage>
        <taxon>Eukaryota</taxon>
        <taxon>Fungi</taxon>
        <taxon>Dikarya</taxon>
        <taxon>Ascomycota</taxon>
        <taxon>Pezizomycotina</taxon>
        <taxon>Leotiomycetes</taxon>
        <taxon>Helotiales</taxon>
        <taxon>Pezizellaceae</taxon>
        <taxon>Calycina</taxon>
    </lineage>
</organism>
<reference evidence="2" key="1">
    <citation type="journal article" date="2021" name="IMA Fungus">
        <title>Genomic characterization of three marine fungi, including Emericellopsis atlantica sp. nov. with signatures of a generalist lifestyle and marine biomass degradation.</title>
        <authorList>
            <person name="Hagestad O.C."/>
            <person name="Hou L."/>
            <person name="Andersen J.H."/>
            <person name="Hansen E.H."/>
            <person name="Altermark B."/>
            <person name="Li C."/>
            <person name="Kuhnert E."/>
            <person name="Cox R.J."/>
            <person name="Crous P.W."/>
            <person name="Spatafora J.W."/>
            <person name="Lail K."/>
            <person name="Amirebrahimi M."/>
            <person name="Lipzen A."/>
            <person name="Pangilinan J."/>
            <person name="Andreopoulos W."/>
            <person name="Hayes R.D."/>
            <person name="Ng V."/>
            <person name="Grigoriev I.V."/>
            <person name="Jackson S.A."/>
            <person name="Sutton T.D.S."/>
            <person name="Dobson A.D.W."/>
            <person name="Rama T."/>
        </authorList>
    </citation>
    <scope>NUCLEOTIDE SEQUENCE</scope>
    <source>
        <strain evidence="2">TRa3180A</strain>
    </source>
</reference>
<evidence type="ECO:0000313" key="3">
    <source>
        <dbReference type="Proteomes" id="UP000887226"/>
    </source>
</evidence>
<comment type="caution">
    <text evidence="2">The sequence shown here is derived from an EMBL/GenBank/DDBJ whole genome shotgun (WGS) entry which is preliminary data.</text>
</comment>
<evidence type="ECO:0000256" key="1">
    <source>
        <dbReference type="SAM" id="Phobius"/>
    </source>
</evidence>
<proteinExistence type="predicted"/>
<sequence>MSPSFKWIRLEGRDRLRKNGFILVMSSAIAYYGLSITDTALHETDTVTTNAYFTIGPFFGSTANLFELLLLGIILRTLCGNSCLRARRWLNKLQKAMVILLAMLSATIIGFSINQAVWLANSGYYYIEEYIARARYYVQLTYTVLLLVVAIYACVIAVYTLIYEWTKTHPFLLSSTVMLNSTHRQR</sequence>
<dbReference type="AlphaFoldDB" id="A0A9P7Z4P5"/>
<feature type="transmembrane region" description="Helical" evidence="1">
    <location>
        <begin position="21"/>
        <end position="41"/>
    </location>
</feature>
<accession>A0A9P7Z4P5</accession>
<keyword evidence="3" id="KW-1185">Reference proteome</keyword>